<dbReference type="PANTHER" id="PTHR48079">
    <property type="entry name" value="PROTEIN YEEZ"/>
    <property type="match status" value="1"/>
</dbReference>
<dbReference type="Pfam" id="PF04321">
    <property type="entry name" value="RmlD_sub_bind"/>
    <property type="match status" value="1"/>
</dbReference>
<evidence type="ECO:0000313" key="2">
    <source>
        <dbReference type="EMBL" id="MFD1341940.1"/>
    </source>
</evidence>
<dbReference type="PANTHER" id="PTHR48079:SF6">
    <property type="entry name" value="NAD(P)-BINDING DOMAIN-CONTAINING PROTEIN-RELATED"/>
    <property type="match status" value="1"/>
</dbReference>
<evidence type="ECO:0000259" key="1">
    <source>
        <dbReference type="Pfam" id="PF04321"/>
    </source>
</evidence>
<dbReference type="InterPro" id="IPR051783">
    <property type="entry name" value="NAD(P)-dependent_oxidoreduct"/>
</dbReference>
<proteinExistence type="predicted"/>
<keyword evidence="3" id="KW-1185">Reference proteome</keyword>
<dbReference type="RefSeq" id="WP_386802001.1">
    <property type="nucleotide sequence ID" value="NZ_JBHTMU010000007.1"/>
</dbReference>
<dbReference type="InterPro" id="IPR029903">
    <property type="entry name" value="RmlD-like-bd"/>
</dbReference>
<dbReference type="SUPFAM" id="SSF51735">
    <property type="entry name" value="NAD(P)-binding Rossmann-fold domains"/>
    <property type="match status" value="1"/>
</dbReference>
<name>A0ABW3ZFY8_9RHOB</name>
<accession>A0ABW3ZFY8</accession>
<evidence type="ECO:0000313" key="3">
    <source>
        <dbReference type="Proteomes" id="UP001597135"/>
    </source>
</evidence>
<dbReference type="Gene3D" id="3.40.50.720">
    <property type="entry name" value="NAD(P)-binding Rossmann-like Domain"/>
    <property type="match status" value="1"/>
</dbReference>
<gene>
    <name evidence="2" type="ORF">ACFQ4E_05870</name>
</gene>
<protein>
    <submittedName>
        <fullName evidence="2">NAD-dependent epimerase/dehydratase family protein</fullName>
    </submittedName>
</protein>
<dbReference type="Proteomes" id="UP001597135">
    <property type="component" value="Unassembled WGS sequence"/>
</dbReference>
<reference evidence="3" key="1">
    <citation type="journal article" date="2019" name="Int. J. Syst. Evol. Microbiol.">
        <title>The Global Catalogue of Microorganisms (GCM) 10K type strain sequencing project: providing services to taxonomists for standard genome sequencing and annotation.</title>
        <authorList>
            <consortium name="The Broad Institute Genomics Platform"/>
            <consortium name="The Broad Institute Genome Sequencing Center for Infectious Disease"/>
            <person name="Wu L."/>
            <person name="Ma J."/>
        </authorList>
    </citation>
    <scope>NUCLEOTIDE SEQUENCE [LARGE SCALE GENOMIC DNA]</scope>
    <source>
        <strain evidence="3">CCUG 62953</strain>
    </source>
</reference>
<organism evidence="2 3">
    <name type="scientific">Litorisediminicola beolgyonensis</name>
    <dbReference type="NCBI Taxonomy" id="1173614"/>
    <lineage>
        <taxon>Bacteria</taxon>
        <taxon>Pseudomonadati</taxon>
        <taxon>Pseudomonadota</taxon>
        <taxon>Alphaproteobacteria</taxon>
        <taxon>Rhodobacterales</taxon>
        <taxon>Paracoccaceae</taxon>
        <taxon>Litorisediminicola</taxon>
    </lineage>
</organism>
<dbReference type="InterPro" id="IPR036291">
    <property type="entry name" value="NAD(P)-bd_dom_sf"/>
</dbReference>
<dbReference type="EMBL" id="JBHTMU010000007">
    <property type="protein sequence ID" value="MFD1341940.1"/>
    <property type="molecule type" value="Genomic_DNA"/>
</dbReference>
<feature type="domain" description="RmlD-like substrate binding" evidence="1">
    <location>
        <begin position="1"/>
        <end position="160"/>
    </location>
</feature>
<comment type="caution">
    <text evidence="2">The sequence shown here is derived from an EMBL/GenBank/DDBJ whole genome shotgun (WGS) entry which is preliminary data.</text>
</comment>
<sequence>MRVALTGAGGIVGGFIARALLRASHKVLPLGRPGWTLGGPDPDLTGVEALVHCAFDHAPGRYRGGDRGDPVRFRALNLDGSSALFDAAERQGVTRIVFLSSRAVFDGYPPGTVLAEDLAPCPTESYGRIKAEAEARLARLSLSSASLRATGVYGPGHANKWRGLFTEYLAGRPIQPRLASEVHGEDLAAAVLLLLENPQITGAVHCSDILLDRHDLLSDVRMLTDCPHPPPSRAARAPNVLDCSRLRALGWRPGGEALLRASLPILLRDL</sequence>